<evidence type="ECO:0000313" key="2">
    <source>
        <dbReference type="EMBL" id="PHM71364.1"/>
    </source>
</evidence>
<dbReference type="OrthoDB" id="6444367at2"/>
<accession>A0A2D0L6R1</accession>
<gene>
    <name evidence="2" type="ORF">Xkoz_02761</name>
</gene>
<reference evidence="2 3" key="1">
    <citation type="journal article" date="2017" name="Nat. Microbiol.">
        <title>Natural product diversity associated with the nematode symbionts Photorhabdus and Xenorhabdus.</title>
        <authorList>
            <person name="Tobias N.J."/>
            <person name="Wolff H."/>
            <person name="Djahanschiri B."/>
            <person name="Grundmann F."/>
            <person name="Kronenwerth M."/>
            <person name="Shi Y.M."/>
            <person name="Simonyi S."/>
            <person name="Grun P."/>
            <person name="Shapiro-Ilan D."/>
            <person name="Pidot S.J."/>
            <person name="Stinear T.P."/>
            <person name="Ebersberger I."/>
            <person name="Bode H.B."/>
        </authorList>
    </citation>
    <scope>NUCLEOTIDE SEQUENCE [LARGE SCALE GENOMIC DNA]</scope>
    <source>
        <strain evidence="2 3">DSM 17907</strain>
    </source>
</reference>
<protein>
    <submittedName>
        <fullName evidence="2">Uncharacterized protein</fullName>
    </submittedName>
</protein>
<dbReference type="EMBL" id="NJCX01000020">
    <property type="protein sequence ID" value="PHM71364.1"/>
    <property type="molecule type" value="Genomic_DNA"/>
</dbReference>
<name>A0A2D0L6R1_9GAMM</name>
<evidence type="ECO:0000313" key="3">
    <source>
        <dbReference type="Proteomes" id="UP000221101"/>
    </source>
</evidence>
<feature type="signal peptide" evidence="1">
    <location>
        <begin position="1"/>
        <end position="22"/>
    </location>
</feature>
<dbReference type="Proteomes" id="UP000221101">
    <property type="component" value="Unassembled WGS sequence"/>
</dbReference>
<keyword evidence="3" id="KW-1185">Reference proteome</keyword>
<proteinExistence type="predicted"/>
<evidence type="ECO:0000256" key="1">
    <source>
        <dbReference type="SAM" id="SignalP"/>
    </source>
</evidence>
<organism evidence="2 3">
    <name type="scientific">Xenorhabdus kozodoii</name>
    <dbReference type="NCBI Taxonomy" id="351676"/>
    <lineage>
        <taxon>Bacteria</taxon>
        <taxon>Pseudomonadati</taxon>
        <taxon>Pseudomonadota</taxon>
        <taxon>Gammaproteobacteria</taxon>
        <taxon>Enterobacterales</taxon>
        <taxon>Morganellaceae</taxon>
        <taxon>Xenorhabdus</taxon>
    </lineage>
</organism>
<comment type="caution">
    <text evidence="2">The sequence shown here is derived from an EMBL/GenBank/DDBJ whole genome shotgun (WGS) entry which is preliminary data.</text>
</comment>
<keyword evidence="1" id="KW-0732">Signal</keyword>
<dbReference type="AlphaFoldDB" id="A0A2D0L6R1"/>
<sequence length="197" mass="22408">MHLLTQVLCFSFISLASSPSLAKTSISDESMQQMRERKVNSVAADVPPLTKFSTPDKIMQQVRERGVNSVVAEINAEYGQEKIIQNIKTGDKQWLQIAFKLYPNTHPKFSQQIIDALSDVLIEHPVEILALTKAHRTLSFPDICNIPSTIKGLNQQRNFAKKMVTSLRAAEKYNRGENLDNIETCLWEFERMHSAYL</sequence>
<dbReference type="RefSeq" id="WP_099142702.1">
    <property type="nucleotide sequence ID" value="NZ_CAWNOR010000054.1"/>
</dbReference>
<feature type="chain" id="PRO_5011976976" evidence="1">
    <location>
        <begin position="23"/>
        <end position="197"/>
    </location>
</feature>